<gene>
    <name evidence="1" type="ORF">LMG28614_00979</name>
</gene>
<proteinExistence type="predicted"/>
<keyword evidence="2" id="KW-1185">Reference proteome</keyword>
<name>A0A6S7AX84_9BURK</name>
<organism evidence="1 2">
    <name type="scientific">Paraburkholderia ultramafica</name>
    <dbReference type="NCBI Taxonomy" id="1544867"/>
    <lineage>
        <taxon>Bacteria</taxon>
        <taxon>Pseudomonadati</taxon>
        <taxon>Pseudomonadota</taxon>
        <taxon>Betaproteobacteria</taxon>
        <taxon>Burkholderiales</taxon>
        <taxon>Burkholderiaceae</taxon>
        <taxon>Paraburkholderia</taxon>
    </lineage>
</organism>
<protein>
    <recommendedName>
        <fullName evidence="3">LysR substrate-binding domain-containing protein</fullName>
    </recommendedName>
</protein>
<accession>A0A6S7AX84</accession>
<sequence>MLAGQSVGFRAHMRTFDGICCRVEQGAGIGIVPATAARRYRGTPGIHTIELADSWASRQLLVCMRDLNAMPRPEKALVRHLAGI</sequence>
<evidence type="ECO:0000313" key="1">
    <source>
        <dbReference type="EMBL" id="CAB3780025.1"/>
    </source>
</evidence>
<dbReference type="Proteomes" id="UP000494365">
    <property type="component" value="Unassembled WGS sequence"/>
</dbReference>
<dbReference type="AlphaFoldDB" id="A0A6S7AX84"/>
<evidence type="ECO:0000313" key="2">
    <source>
        <dbReference type="Proteomes" id="UP000494365"/>
    </source>
</evidence>
<dbReference type="EMBL" id="CADIKK010000003">
    <property type="protein sequence ID" value="CAB3780025.1"/>
    <property type="molecule type" value="Genomic_DNA"/>
</dbReference>
<reference evidence="1 2" key="1">
    <citation type="submission" date="2020-04" db="EMBL/GenBank/DDBJ databases">
        <authorList>
            <person name="De Canck E."/>
        </authorList>
    </citation>
    <scope>NUCLEOTIDE SEQUENCE [LARGE SCALE GENOMIC DNA]</scope>
    <source>
        <strain evidence="1 2">LMG 28614</strain>
    </source>
</reference>
<dbReference type="SUPFAM" id="SSF53850">
    <property type="entry name" value="Periplasmic binding protein-like II"/>
    <property type="match status" value="1"/>
</dbReference>
<evidence type="ECO:0008006" key="3">
    <source>
        <dbReference type="Google" id="ProtNLM"/>
    </source>
</evidence>
<dbReference type="RefSeq" id="WP_246278942.1">
    <property type="nucleotide sequence ID" value="NZ_CADIKK010000003.1"/>
</dbReference>
<dbReference type="Gene3D" id="3.40.190.10">
    <property type="entry name" value="Periplasmic binding protein-like II"/>
    <property type="match status" value="1"/>
</dbReference>